<evidence type="ECO:0000256" key="7">
    <source>
        <dbReference type="RuleBase" id="RU003345"/>
    </source>
</evidence>
<dbReference type="RefSeq" id="WP_101237425.1">
    <property type="nucleotide sequence ID" value="NZ_PISJ01000020.1"/>
</dbReference>
<evidence type="ECO:0000256" key="5">
    <source>
        <dbReference type="PIRSR" id="PIRSR036492-1"/>
    </source>
</evidence>
<evidence type="ECO:0000313" key="9">
    <source>
        <dbReference type="EMBL" id="PKF31669.1"/>
    </source>
</evidence>
<sequence>MKLTDKDLPTRNSAIKNMENIFFRQVEAAIEQPYPEITNRRNKLILLKKQIIRYQDVISLSISKDFSSRSLDESKLMDLLSSIFEIDHAIKNIRHWARSSKRKTELLFKSNSLEILYQPKGVVGIIVPWNFPVYLALGPLIASITAGNRVMIKLSEFTPITNSVIKKMISEVFNENEVAVFGEEISDPSKFTNLPFNHIIFTGSPAVGRIVMRSASENLTPVTLELGGKSPALVTENYPISDAAKRILHGKTANSGQICIAPDYALVPKNKIDQFVLNCKSSFCNMFGQDISENSDYTSIINDKHLKRIQDMLKDAEEKGATIIPCAEYKSLEFPRRMPTHIILNCTTEMKIMKEELFGPILPVVEYETLSEAINFIKSNERPLALYCFSHNQEECDLILKHTHSGGVTINDWGWHAINHDAPFGGIGNSGIGSYHGIEGFHELSHAKTIFKRHRLFPTQLFYPPYGTWLQKIIIRFFLKKADPNLK</sequence>
<dbReference type="InterPro" id="IPR016161">
    <property type="entry name" value="Ald_DH/histidinol_DH"/>
</dbReference>
<feature type="active site" evidence="5 6">
    <location>
        <position position="225"/>
    </location>
</feature>
<dbReference type="SUPFAM" id="SSF53720">
    <property type="entry name" value="ALDH-like"/>
    <property type="match status" value="1"/>
</dbReference>
<dbReference type="InterPro" id="IPR015590">
    <property type="entry name" value="Aldehyde_DH_dom"/>
</dbReference>
<dbReference type="GO" id="GO:0005737">
    <property type="term" value="C:cytoplasm"/>
    <property type="evidence" value="ECO:0007669"/>
    <property type="project" value="TreeGrafter"/>
</dbReference>
<evidence type="ECO:0000256" key="4">
    <source>
        <dbReference type="PIRNR" id="PIRNR036492"/>
    </source>
</evidence>
<dbReference type="CDD" id="cd07133">
    <property type="entry name" value="ALDH_CALDH_CalB"/>
    <property type="match status" value="1"/>
</dbReference>
<reference evidence="9 10" key="1">
    <citation type="submission" date="2017-12" db="EMBL/GenBank/DDBJ databases">
        <title>Draft Genome sequences of multiple microbial strains isolated from spacecraft associated surfaces.</title>
        <authorList>
            <person name="Seuylemezian A."/>
            <person name="Vaishampayan P."/>
            <person name="Venkateswaran K."/>
        </authorList>
    </citation>
    <scope>NUCLEOTIDE SEQUENCE [LARGE SCALE GENOMIC DNA]</scope>
    <source>
        <strain evidence="9 10">2P01AA</strain>
    </source>
</reference>
<organism evidence="9 10">
    <name type="scientific">Acinetobacter proteolyticus</name>
    <dbReference type="NCBI Taxonomy" id="1776741"/>
    <lineage>
        <taxon>Bacteria</taxon>
        <taxon>Pseudomonadati</taxon>
        <taxon>Pseudomonadota</taxon>
        <taxon>Gammaproteobacteria</taxon>
        <taxon>Moraxellales</taxon>
        <taxon>Moraxellaceae</taxon>
        <taxon>Acinetobacter</taxon>
    </lineage>
</organism>
<dbReference type="PANTHER" id="PTHR43570">
    <property type="entry name" value="ALDEHYDE DEHYDROGENASE"/>
    <property type="match status" value="1"/>
</dbReference>
<dbReference type="PIRSF" id="PIRSF036492">
    <property type="entry name" value="ALDH"/>
    <property type="match status" value="1"/>
</dbReference>
<dbReference type="InterPro" id="IPR016163">
    <property type="entry name" value="Ald_DH_C"/>
</dbReference>
<dbReference type="InterPro" id="IPR016162">
    <property type="entry name" value="Ald_DH_N"/>
</dbReference>
<dbReference type="PROSITE" id="PS00687">
    <property type="entry name" value="ALDEHYDE_DEHYDR_GLU"/>
    <property type="match status" value="1"/>
</dbReference>
<comment type="similarity">
    <text evidence="1 4 7">Belongs to the aldehyde dehydrogenase family.</text>
</comment>
<comment type="caution">
    <text evidence="9">The sequence shown here is derived from an EMBL/GenBank/DDBJ whole genome shotgun (WGS) entry which is preliminary data.</text>
</comment>
<keyword evidence="2 4" id="KW-0560">Oxidoreductase</keyword>
<proteinExistence type="inferred from homology"/>
<gene>
    <name evidence="9" type="ORF">CW311_18245</name>
</gene>
<evidence type="ECO:0000256" key="6">
    <source>
        <dbReference type="PROSITE-ProRule" id="PRU10007"/>
    </source>
</evidence>
<evidence type="ECO:0000259" key="8">
    <source>
        <dbReference type="Pfam" id="PF00171"/>
    </source>
</evidence>
<dbReference type="InterPro" id="IPR012394">
    <property type="entry name" value="Aldehyde_DH_NAD(P)"/>
</dbReference>
<evidence type="ECO:0000313" key="10">
    <source>
        <dbReference type="Proteomes" id="UP000233553"/>
    </source>
</evidence>
<keyword evidence="3" id="KW-0520">NAD</keyword>
<dbReference type="PANTHER" id="PTHR43570:SF20">
    <property type="entry name" value="ALDEHYDE DEHYDROGENASE ALDX-RELATED"/>
    <property type="match status" value="1"/>
</dbReference>
<evidence type="ECO:0000256" key="3">
    <source>
        <dbReference type="ARBA" id="ARBA00023027"/>
    </source>
</evidence>
<dbReference type="EMBL" id="PISJ01000020">
    <property type="protein sequence ID" value="PKF31669.1"/>
    <property type="molecule type" value="Genomic_DNA"/>
</dbReference>
<accession>A0A2N0WAZ4</accession>
<dbReference type="Proteomes" id="UP000233553">
    <property type="component" value="Unassembled WGS sequence"/>
</dbReference>
<dbReference type="InterPro" id="IPR029510">
    <property type="entry name" value="Ald_DH_CS_GLU"/>
</dbReference>
<name>A0A2N0WAZ4_9GAMM</name>
<protein>
    <recommendedName>
        <fullName evidence="4">Aldehyde dehydrogenase</fullName>
    </recommendedName>
</protein>
<evidence type="ECO:0000256" key="1">
    <source>
        <dbReference type="ARBA" id="ARBA00009986"/>
    </source>
</evidence>
<feature type="active site" evidence="5">
    <location>
        <position position="259"/>
    </location>
</feature>
<dbReference type="Gene3D" id="3.40.309.10">
    <property type="entry name" value="Aldehyde Dehydrogenase, Chain A, domain 2"/>
    <property type="match status" value="1"/>
</dbReference>
<dbReference type="AlphaFoldDB" id="A0A2N0WAZ4"/>
<dbReference type="Gene3D" id="3.40.605.10">
    <property type="entry name" value="Aldehyde Dehydrogenase, Chain A, domain 1"/>
    <property type="match status" value="1"/>
</dbReference>
<feature type="domain" description="Aldehyde dehydrogenase" evidence="8">
    <location>
        <begin position="83"/>
        <end position="450"/>
    </location>
</feature>
<dbReference type="GO" id="GO:0006081">
    <property type="term" value="P:aldehyde metabolic process"/>
    <property type="evidence" value="ECO:0007669"/>
    <property type="project" value="InterPro"/>
</dbReference>
<dbReference type="Pfam" id="PF00171">
    <property type="entry name" value="Aldedh"/>
    <property type="match status" value="1"/>
</dbReference>
<dbReference type="GO" id="GO:0004029">
    <property type="term" value="F:aldehyde dehydrogenase (NAD+) activity"/>
    <property type="evidence" value="ECO:0007669"/>
    <property type="project" value="TreeGrafter"/>
</dbReference>
<evidence type="ECO:0000256" key="2">
    <source>
        <dbReference type="ARBA" id="ARBA00023002"/>
    </source>
</evidence>